<dbReference type="AlphaFoldDB" id="A0A4Q5LNY6"/>
<evidence type="ECO:0000313" key="3">
    <source>
        <dbReference type="Proteomes" id="UP000293331"/>
    </source>
</evidence>
<dbReference type="OrthoDB" id="5524812at2"/>
<comment type="caution">
    <text evidence="2">The sequence shown here is derived from an EMBL/GenBank/DDBJ whole genome shotgun (WGS) entry which is preliminary data.</text>
</comment>
<feature type="transmembrane region" description="Helical" evidence="1">
    <location>
        <begin position="205"/>
        <end position="222"/>
    </location>
</feature>
<feature type="transmembrane region" description="Helical" evidence="1">
    <location>
        <begin position="85"/>
        <end position="104"/>
    </location>
</feature>
<protein>
    <submittedName>
        <fullName evidence="2">DoxX family membrane protein</fullName>
    </submittedName>
</protein>
<keyword evidence="3" id="KW-1185">Reference proteome</keyword>
<keyword evidence="1" id="KW-1133">Transmembrane helix</keyword>
<feature type="transmembrane region" description="Helical" evidence="1">
    <location>
        <begin position="151"/>
        <end position="169"/>
    </location>
</feature>
<name>A0A4Q5LNY6_9SPHI</name>
<reference evidence="2 3" key="1">
    <citation type="submission" date="2019-02" db="EMBL/GenBank/DDBJ databases">
        <title>Bacterial novel species Mucilaginibacter sp. 17JY9-4 isolated from soil.</title>
        <authorList>
            <person name="Jung H.-Y."/>
        </authorList>
    </citation>
    <scope>NUCLEOTIDE SEQUENCE [LARGE SCALE GENOMIC DNA]</scope>
    <source>
        <strain evidence="2 3">17JY9-4</strain>
    </source>
</reference>
<feature type="transmembrane region" description="Helical" evidence="1">
    <location>
        <begin position="32"/>
        <end position="53"/>
    </location>
</feature>
<evidence type="ECO:0000313" key="2">
    <source>
        <dbReference type="EMBL" id="RYU91087.1"/>
    </source>
</evidence>
<evidence type="ECO:0000256" key="1">
    <source>
        <dbReference type="SAM" id="Phobius"/>
    </source>
</evidence>
<feature type="transmembrane region" description="Helical" evidence="1">
    <location>
        <begin position="181"/>
        <end position="199"/>
    </location>
</feature>
<dbReference type="EMBL" id="SEWG01000002">
    <property type="protein sequence ID" value="RYU91087.1"/>
    <property type="molecule type" value="Genomic_DNA"/>
</dbReference>
<feature type="transmembrane region" description="Helical" evidence="1">
    <location>
        <begin position="125"/>
        <end position="145"/>
    </location>
</feature>
<keyword evidence="1" id="KW-0812">Transmembrane</keyword>
<dbReference type="Proteomes" id="UP000293331">
    <property type="component" value="Unassembled WGS sequence"/>
</dbReference>
<keyword evidence="1" id="KW-0472">Membrane</keyword>
<proteinExistence type="predicted"/>
<gene>
    <name evidence="2" type="ORF">EWM62_03880</name>
</gene>
<organism evidence="2 3">
    <name type="scientific">Mucilaginibacter terrigena</name>
    <dbReference type="NCBI Taxonomy" id="2492395"/>
    <lineage>
        <taxon>Bacteria</taxon>
        <taxon>Pseudomonadati</taxon>
        <taxon>Bacteroidota</taxon>
        <taxon>Sphingobacteriia</taxon>
        <taxon>Sphingobacteriales</taxon>
        <taxon>Sphingobacteriaceae</taxon>
        <taxon>Mucilaginibacter</taxon>
    </lineage>
</organism>
<sequence length="234" mass="25329">MYFLSAGLCKLTNGHFGQIIGPPLLEAMLAKYGLALFARVVATLQVVCGILLLSQRFSTIGAVMLVPMNLSILAVTISQNWNGTPYVNGFFTLLNILLLIYDWHKLKVLVNPKLASSAKATVIDGHTYNIYNIAGILFASVAIVASRLDIIFTNAFAIAGFVCFGYAIIQVKAISKMQAIIVALVMLNMIAITLAGRLVPFAQKLVLYNTLLILVLTGLSFVKKLNPADRLPAV</sequence>
<accession>A0A4Q5LNY6</accession>